<evidence type="ECO:0000256" key="1">
    <source>
        <dbReference type="ARBA" id="ARBA00004477"/>
    </source>
</evidence>
<accession>A0A139WMS4</accession>
<dbReference type="AlphaFoldDB" id="A0A139WMS4"/>
<evidence type="ECO:0000256" key="9">
    <source>
        <dbReference type="ARBA" id="ARBA00023136"/>
    </source>
</evidence>
<dbReference type="GO" id="GO:0005789">
    <property type="term" value="C:endoplasmic reticulum membrane"/>
    <property type="evidence" value="ECO:0000318"/>
    <property type="project" value="GO_Central"/>
</dbReference>
<feature type="transmembrane region" description="Helical" evidence="10">
    <location>
        <begin position="336"/>
        <end position="356"/>
    </location>
</feature>
<dbReference type="eggNOG" id="KOG2468">
    <property type="taxonomic scope" value="Eukaryota"/>
</dbReference>
<dbReference type="InParanoid" id="A0A139WMS4"/>
<feature type="transmembrane region" description="Helical" evidence="10">
    <location>
        <begin position="27"/>
        <end position="47"/>
    </location>
</feature>
<protein>
    <recommendedName>
        <fullName evidence="3">dolichol kinase</fullName>
        <ecNumber evidence="3">2.7.1.108</ecNumber>
    </recommendedName>
</protein>
<keyword evidence="6 11" id="KW-0418">Kinase</keyword>
<evidence type="ECO:0000256" key="2">
    <source>
        <dbReference type="ARBA" id="ARBA00010794"/>
    </source>
</evidence>
<dbReference type="KEGG" id="tca:658408"/>
<keyword evidence="12" id="KW-1185">Reference proteome</keyword>
<reference evidence="11 12" key="1">
    <citation type="journal article" date="2008" name="Nature">
        <title>The genome of the model beetle and pest Tribolium castaneum.</title>
        <authorList>
            <consortium name="Tribolium Genome Sequencing Consortium"/>
            <person name="Richards S."/>
            <person name="Gibbs R.A."/>
            <person name="Weinstock G.M."/>
            <person name="Brown S.J."/>
            <person name="Denell R."/>
            <person name="Beeman R.W."/>
            <person name="Gibbs R."/>
            <person name="Beeman R.W."/>
            <person name="Brown S.J."/>
            <person name="Bucher G."/>
            <person name="Friedrich M."/>
            <person name="Grimmelikhuijzen C.J."/>
            <person name="Klingler M."/>
            <person name="Lorenzen M."/>
            <person name="Richards S."/>
            <person name="Roth S."/>
            <person name="Schroder R."/>
            <person name="Tautz D."/>
            <person name="Zdobnov E.M."/>
            <person name="Muzny D."/>
            <person name="Gibbs R.A."/>
            <person name="Weinstock G.M."/>
            <person name="Attaway T."/>
            <person name="Bell S."/>
            <person name="Buhay C.J."/>
            <person name="Chandrabose M.N."/>
            <person name="Chavez D."/>
            <person name="Clerk-Blankenburg K.P."/>
            <person name="Cree A."/>
            <person name="Dao M."/>
            <person name="Davis C."/>
            <person name="Chacko J."/>
            <person name="Dinh H."/>
            <person name="Dugan-Rocha S."/>
            <person name="Fowler G."/>
            <person name="Garner T.T."/>
            <person name="Garnes J."/>
            <person name="Gnirke A."/>
            <person name="Hawes A."/>
            <person name="Hernandez J."/>
            <person name="Hines S."/>
            <person name="Holder M."/>
            <person name="Hume J."/>
            <person name="Jhangiani S.N."/>
            <person name="Joshi V."/>
            <person name="Khan Z.M."/>
            <person name="Jackson L."/>
            <person name="Kovar C."/>
            <person name="Kowis A."/>
            <person name="Lee S."/>
            <person name="Lewis L.R."/>
            <person name="Margolis J."/>
            <person name="Morgan M."/>
            <person name="Nazareth L.V."/>
            <person name="Nguyen N."/>
            <person name="Okwuonu G."/>
            <person name="Parker D."/>
            <person name="Richards S."/>
            <person name="Ruiz S.J."/>
            <person name="Santibanez J."/>
            <person name="Savard J."/>
            <person name="Scherer S.E."/>
            <person name="Schneider B."/>
            <person name="Sodergren E."/>
            <person name="Tautz D."/>
            <person name="Vattahil S."/>
            <person name="Villasana D."/>
            <person name="White C.S."/>
            <person name="Wright R."/>
            <person name="Park Y."/>
            <person name="Beeman R.W."/>
            <person name="Lord J."/>
            <person name="Oppert B."/>
            <person name="Lorenzen M."/>
            <person name="Brown S."/>
            <person name="Wang L."/>
            <person name="Savard J."/>
            <person name="Tautz D."/>
            <person name="Richards S."/>
            <person name="Weinstock G."/>
            <person name="Gibbs R.A."/>
            <person name="Liu Y."/>
            <person name="Worley K."/>
            <person name="Weinstock G."/>
            <person name="Elsik C.G."/>
            <person name="Reese J.T."/>
            <person name="Elhaik E."/>
            <person name="Landan G."/>
            <person name="Graur D."/>
            <person name="Arensburger P."/>
            <person name="Atkinson P."/>
            <person name="Beeman R.W."/>
            <person name="Beidler J."/>
            <person name="Brown S.J."/>
            <person name="Demuth J.P."/>
            <person name="Drury D.W."/>
            <person name="Du Y.Z."/>
            <person name="Fujiwara H."/>
            <person name="Lorenzen M."/>
            <person name="Maselli V."/>
            <person name="Osanai M."/>
            <person name="Park Y."/>
            <person name="Robertson H.M."/>
            <person name="Tu Z."/>
            <person name="Wang J.J."/>
            <person name="Wang S."/>
            <person name="Richards S."/>
            <person name="Song H."/>
            <person name="Zhang L."/>
            <person name="Sodergren E."/>
            <person name="Werner D."/>
            <person name="Stanke M."/>
            <person name="Morgenstern B."/>
            <person name="Solovyev V."/>
            <person name="Kosarev P."/>
            <person name="Brown G."/>
            <person name="Chen H.C."/>
            <person name="Ermolaeva O."/>
            <person name="Hlavina W."/>
            <person name="Kapustin Y."/>
            <person name="Kiryutin B."/>
            <person name="Kitts P."/>
            <person name="Maglott D."/>
            <person name="Pruitt K."/>
            <person name="Sapojnikov V."/>
            <person name="Souvorov A."/>
            <person name="Mackey A.J."/>
            <person name="Waterhouse R.M."/>
            <person name="Wyder S."/>
            <person name="Zdobnov E.M."/>
            <person name="Zdobnov E.M."/>
            <person name="Wyder S."/>
            <person name="Kriventseva E.V."/>
            <person name="Kadowaki T."/>
            <person name="Bork P."/>
            <person name="Aranda M."/>
            <person name="Bao R."/>
            <person name="Beermann A."/>
            <person name="Berns N."/>
            <person name="Bolognesi R."/>
            <person name="Bonneton F."/>
            <person name="Bopp D."/>
            <person name="Brown S.J."/>
            <person name="Bucher G."/>
            <person name="Butts T."/>
            <person name="Chaumot A."/>
            <person name="Denell R.E."/>
            <person name="Ferrier D.E."/>
            <person name="Friedrich M."/>
            <person name="Gordon C.M."/>
            <person name="Jindra M."/>
            <person name="Klingler M."/>
            <person name="Lan Q."/>
            <person name="Lattorff H.M."/>
            <person name="Laudet V."/>
            <person name="von Levetsow C."/>
            <person name="Liu Z."/>
            <person name="Lutz R."/>
            <person name="Lynch J.A."/>
            <person name="da Fonseca R.N."/>
            <person name="Posnien N."/>
            <person name="Reuter R."/>
            <person name="Roth S."/>
            <person name="Savard J."/>
            <person name="Schinko J.B."/>
            <person name="Schmitt C."/>
            <person name="Schoppmeier M."/>
            <person name="Schroder R."/>
            <person name="Shippy T.D."/>
            <person name="Simonnet F."/>
            <person name="Marques-Souza H."/>
            <person name="Tautz D."/>
            <person name="Tomoyasu Y."/>
            <person name="Trauner J."/>
            <person name="Van der Zee M."/>
            <person name="Vervoort M."/>
            <person name="Wittkopp N."/>
            <person name="Wimmer E.A."/>
            <person name="Yang X."/>
            <person name="Jones A.K."/>
            <person name="Sattelle D.B."/>
            <person name="Ebert P.R."/>
            <person name="Nelson D."/>
            <person name="Scott J.G."/>
            <person name="Beeman R.W."/>
            <person name="Muthukrishnan S."/>
            <person name="Kramer K.J."/>
            <person name="Arakane Y."/>
            <person name="Beeman R.W."/>
            <person name="Zhu Q."/>
            <person name="Hogenkamp D."/>
            <person name="Dixit R."/>
            <person name="Oppert B."/>
            <person name="Jiang H."/>
            <person name="Zou Z."/>
            <person name="Marshall J."/>
            <person name="Elpidina E."/>
            <person name="Vinokurov K."/>
            <person name="Oppert C."/>
            <person name="Zou Z."/>
            <person name="Evans J."/>
            <person name="Lu Z."/>
            <person name="Zhao P."/>
            <person name="Sumathipala N."/>
            <person name="Altincicek B."/>
            <person name="Vilcinskas A."/>
            <person name="Williams M."/>
            <person name="Hultmark D."/>
            <person name="Hetru C."/>
            <person name="Jiang H."/>
            <person name="Grimmelikhuijzen C.J."/>
            <person name="Hauser F."/>
            <person name="Cazzamali G."/>
            <person name="Williamson M."/>
            <person name="Park Y."/>
            <person name="Li B."/>
            <person name="Tanaka Y."/>
            <person name="Predel R."/>
            <person name="Neupert S."/>
            <person name="Schachtner J."/>
            <person name="Verleyen P."/>
            <person name="Raible F."/>
            <person name="Bork P."/>
            <person name="Friedrich M."/>
            <person name="Walden K.K."/>
            <person name="Robertson H.M."/>
            <person name="Angeli S."/>
            <person name="Foret S."/>
            <person name="Bucher G."/>
            <person name="Schuetz S."/>
            <person name="Maleszka R."/>
            <person name="Wimmer E.A."/>
            <person name="Beeman R.W."/>
            <person name="Lorenzen M."/>
            <person name="Tomoyasu Y."/>
            <person name="Miller S.C."/>
            <person name="Grossmann D."/>
            <person name="Bucher G."/>
        </authorList>
    </citation>
    <scope>NUCLEOTIDE SEQUENCE [LARGE SCALE GENOMIC DNA]</scope>
    <source>
        <strain evidence="11 12">Georgia GA2</strain>
    </source>
</reference>
<dbReference type="EC" id="2.7.1.108" evidence="3"/>
<dbReference type="EMBL" id="KQ971312">
    <property type="protein sequence ID" value="KYB29183.1"/>
    <property type="molecule type" value="Genomic_DNA"/>
</dbReference>
<keyword evidence="7" id="KW-0256">Endoplasmic reticulum</keyword>
<keyword evidence="8 10" id="KW-1133">Transmembrane helix</keyword>
<feature type="transmembrane region" description="Helical" evidence="10">
    <location>
        <begin position="368"/>
        <end position="388"/>
    </location>
</feature>
<feature type="transmembrane region" description="Helical" evidence="10">
    <location>
        <begin position="105"/>
        <end position="127"/>
    </location>
</feature>
<dbReference type="Proteomes" id="UP000007266">
    <property type="component" value="Linkage group 2"/>
</dbReference>
<dbReference type="OMA" id="EIHWPGT"/>
<dbReference type="STRING" id="7070.A0A139WMS4"/>
<feature type="transmembrane region" description="Helical" evidence="10">
    <location>
        <begin position="270"/>
        <end position="288"/>
    </location>
</feature>
<dbReference type="OrthoDB" id="377083at2759"/>
<feature type="transmembrane region" description="Helical" evidence="10">
    <location>
        <begin position="139"/>
        <end position="161"/>
    </location>
</feature>
<organism evidence="11 12">
    <name type="scientific">Tribolium castaneum</name>
    <name type="common">Red flour beetle</name>
    <dbReference type="NCBI Taxonomy" id="7070"/>
    <lineage>
        <taxon>Eukaryota</taxon>
        <taxon>Metazoa</taxon>
        <taxon>Ecdysozoa</taxon>
        <taxon>Arthropoda</taxon>
        <taxon>Hexapoda</taxon>
        <taxon>Insecta</taxon>
        <taxon>Pterygota</taxon>
        <taxon>Neoptera</taxon>
        <taxon>Endopterygota</taxon>
        <taxon>Coleoptera</taxon>
        <taxon>Polyphaga</taxon>
        <taxon>Cucujiformia</taxon>
        <taxon>Tenebrionidae</taxon>
        <taxon>Tenebrionidae incertae sedis</taxon>
        <taxon>Tribolium</taxon>
    </lineage>
</organism>
<evidence type="ECO:0000256" key="6">
    <source>
        <dbReference type="ARBA" id="ARBA00022777"/>
    </source>
</evidence>
<dbReference type="FunCoup" id="A0A139WMS4">
    <property type="interactions" value="663"/>
</dbReference>
<feature type="transmembrane region" description="Helical" evidence="10">
    <location>
        <begin position="53"/>
        <end position="70"/>
    </location>
</feature>
<feature type="transmembrane region" description="Helical" evidence="10">
    <location>
        <begin position="167"/>
        <end position="189"/>
    </location>
</feature>
<feature type="transmembrane region" description="Helical" evidence="10">
    <location>
        <begin position="409"/>
        <end position="427"/>
    </location>
</feature>
<dbReference type="PANTHER" id="PTHR13205:SF15">
    <property type="entry name" value="DOLICHOL KINASE"/>
    <property type="match status" value="1"/>
</dbReference>
<sequence length="474" mass="53369">MKLLYYNTVVLFLRQYKIETRPNAGPGFWLMLLLPSALIISVAQHPIISTSTYKLSSIFSLGLILTSFTFMHQISQTRLKLLNIWLVTSCLIVAVLFRICLHRGWPFSVFSAFVATFFYHKLYIYFLQKLPKCFTLGEAAICTQSYTLLLYFTSVNVWQWVRKPASNVVQMSTLTIQLGLLAISTIIFLAYKLRITSSFKFYSLTAASFVLIVLLPLQFLMRINPLLWILNLIWDDLFANMVVVYWAFFSIIAIAAVNLRIKKAQKASTAVRKIFHLLTVAVFIPGLLYNCSFLYLATGVILGIFFMLEVLRVLNMPPLAEVLQNGLVVFCDEKDTGIIAFTPMYLLAGCSLPLWIHPSPCDVTNSAVFNLLPLLSGLLTIGIGDTAASVVGSKFGKFHWPGSRKTIEGTLACILSQLFVIFAFVYLDYVKLVTSVQYVKTVSAVIVTSIVEAKTDQVDNLVLPFVMYLFFIVV</sequence>
<evidence type="ECO:0000256" key="4">
    <source>
        <dbReference type="ARBA" id="ARBA00022679"/>
    </source>
</evidence>
<name>A0A139WMS4_TRICA</name>
<evidence type="ECO:0000256" key="7">
    <source>
        <dbReference type="ARBA" id="ARBA00022824"/>
    </source>
</evidence>
<dbReference type="PANTHER" id="PTHR13205">
    <property type="entry name" value="TRANSMEMBRANE PROTEIN 15-RELATED"/>
    <property type="match status" value="1"/>
</dbReference>
<comment type="subcellular location">
    <subcellularLocation>
        <location evidence="1">Endoplasmic reticulum membrane</location>
        <topology evidence="1">Multi-pass membrane protein</topology>
    </subcellularLocation>
</comment>
<gene>
    <name evidence="11" type="primary">AUGUSTUS-3.0.2_32121</name>
    <name evidence="11" type="ORF">TcasGA2_TC032121</name>
</gene>
<evidence type="ECO:0000256" key="5">
    <source>
        <dbReference type="ARBA" id="ARBA00022692"/>
    </source>
</evidence>
<dbReference type="InterPro" id="IPR032974">
    <property type="entry name" value="Polypren_kinase"/>
</dbReference>
<keyword evidence="4" id="KW-0808">Transferase</keyword>
<keyword evidence="9 10" id="KW-0472">Membrane</keyword>
<feature type="transmembrane region" description="Helical" evidence="10">
    <location>
        <begin position="82"/>
        <end position="99"/>
    </location>
</feature>
<evidence type="ECO:0000256" key="3">
    <source>
        <dbReference type="ARBA" id="ARBA00012132"/>
    </source>
</evidence>
<comment type="similarity">
    <text evidence="2">Belongs to the polyprenol kinase family.</text>
</comment>
<dbReference type="GO" id="GO:0043048">
    <property type="term" value="P:dolichyl monophosphate biosynthetic process"/>
    <property type="evidence" value="ECO:0000318"/>
    <property type="project" value="GO_Central"/>
</dbReference>
<proteinExistence type="inferred from homology"/>
<reference evidence="11 12" key="2">
    <citation type="journal article" date="2010" name="Nucleic Acids Res.">
        <title>BeetleBase in 2010: revisions to provide comprehensive genomic information for Tribolium castaneum.</title>
        <authorList>
            <person name="Kim H.S."/>
            <person name="Murphy T."/>
            <person name="Xia J."/>
            <person name="Caragea D."/>
            <person name="Park Y."/>
            <person name="Beeman R.W."/>
            <person name="Lorenzen M.D."/>
            <person name="Butcher S."/>
            <person name="Manak J.R."/>
            <person name="Brown S.J."/>
        </authorList>
    </citation>
    <scope>GENOME REANNOTATION</scope>
    <source>
        <strain evidence="11 12">Georgia GA2</strain>
    </source>
</reference>
<dbReference type="GO" id="GO:0004168">
    <property type="term" value="F:dolichol kinase activity"/>
    <property type="evidence" value="ECO:0000318"/>
    <property type="project" value="GO_Central"/>
</dbReference>
<feature type="transmembrane region" description="Helical" evidence="10">
    <location>
        <begin position="201"/>
        <end position="221"/>
    </location>
</feature>
<keyword evidence="5 10" id="KW-0812">Transmembrane</keyword>
<evidence type="ECO:0000256" key="8">
    <source>
        <dbReference type="ARBA" id="ARBA00022989"/>
    </source>
</evidence>
<evidence type="ECO:0000313" key="12">
    <source>
        <dbReference type="Proteomes" id="UP000007266"/>
    </source>
</evidence>
<evidence type="ECO:0000313" key="11">
    <source>
        <dbReference type="EMBL" id="KYB29183.1"/>
    </source>
</evidence>
<evidence type="ECO:0000256" key="10">
    <source>
        <dbReference type="SAM" id="Phobius"/>
    </source>
</evidence>
<feature type="transmembrane region" description="Helical" evidence="10">
    <location>
        <begin position="237"/>
        <end position="258"/>
    </location>
</feature>